<evidence type="ECO:0000313" key="2">
    <source>
        <dbReference type="EMBL" id="OJJ40900.1"/>
    </source>
</evidence>
<dbReference type="InterPro" id="IPR036305">
    <property type="entry name" value="RGS_sf"/>
</dbReference>
<feature type="transmembrane region" description="Helical" evidence="1">
    <location>
        <begin position="239"/>
        <end position="260"/>
    </location>
</feature>
<keyword evidence="1" id="KW-0472">Membrane</keyword>
<dbReference type="RefSeq" id="XP_040694576.1">
    <property type="nucleotide sequence ID" value="XM_040838271.1"/>
</dbReference>
<gene>
    <name evidence="2" type="ORF">ASPWEDRAFT_56175</name>
</gene>
<evidence type="ECO:0000256" key="1">
    <source>
        <dbReference type="SAM" id="Phobius"/>
    </source>
</evidence>
<accession>A0A1L9S156</accession>
<feature type="transmembrane region" description="Helical" evidence="1">
    <location>
        <begin position="20"/>
        <end position="44"/>
    </location>
</feature>
<dbReference type="InterPro" id="IPR044926">
    <property type="entry name" value="RGS_subdomain_2"/>
</dbReference>
<dbReference type="AlphaFoldDB" id="A0A1L9S156"/>
<dbReference type="EMBL" id="KV878209">
    <property type="protein sequence ID" value="OJJ40900.1"/>
    <property type="molecule type" value="Genomic_DNA"/>
</dbReference>
<name>A0A1L9S156_ASPWE</name>
<dbReference type="SUPFAM" id="SSF48097">
    <property type="entry name" value="Regulator of G-protein signaling, RGS"/>
    <property type="match status" value="1"/>
</dbReference>
<reference evidence="3" key="1">
    <citation type="journal article" date="2017" name="Genome Biol.">
        <title>Comparative genomics reveals high biological diversity and specific adaptations in the industrially and medically important fungal genus Aspergillus.</title>
        <authorList>
            <person name="de Vries R.P."/>
            <person name="Riley R."/>
            <person name="Wiebenga A."/>
            <person name="Aguilar-Osorio G."/>
            <person name="Amillis S."/>
            <person name="Uchima C.A."/>
            <person name="Anderluh G."/>
            <person name="Asadollahi M."/>
            <person name="Askin M."/>
            <person name="Barry K."/>
            <person name="Battaglia E."/>
            <person name="Bayram O."/>
            <person name="Benocci T."/>
            <person name="Braus-Stromeyer S.A."/>
            <person name="Caldana C."/>
            <person name="Canovas D."/>
            <person name="Cerqueira G.C."/>
            <person name="Chen F."/>
            <person name="Chen W."/>
            <person name="Choi C."/>
            <person name="Clum A."/>
            <person name="Dos Santos R.A."/>
            <person name="Damasio A.R."/>
            <person name="Diallinas G."/>
            <person name="Emri T."/>
            <person name="Fekete E."/>
            <person name="Flipphi M."/>
            <person name="Freyberg S."/>
            <person name="Gallo A."/>
            <person name="Gournas C."/>
            <person name="Habgood R."/>
            <person name="Hainaut M."/>
            <person name="Harispe M.L."/>
            <person name="Henrissat B."/>
            <person name="Hilden K.S."/>
            <person name="Hope R."/>
            <person name="Hossain A."/>
            <person name="Karabika E."/>
            <person name="Karaffa L."/>
            <person name="Karanyi Z."/>
            <person name="Krasevec N."/>
            <person name="Kuo A."/>
            <person name="Kusch H."/>
            <person name="LaButti K."/>
            <person name="Lagendijk E.L."/>
            <person name="Lapidus A."/>
            <person name="Levasseur A."/>
            <person name="Lindquist E."/>
            <person name="Lipzen A."/>
            <person name="Logrieco A.F."/>
            <person name="MacCabe A."/>
            <person name="Maekelae M.R."/>
            <person name="Malavazi I."/>
            <person name="Melin P."/>
            <person name="Meyer V."/>
            <person name="Mielnichuk N."/>
            <person name="Miskei M."/>
            <person name="Molnar A.P."/>
            <person name="Mule G."/>
            <person name="Ngan C.Y."/>
            <person name="Orejas M."/>
            <person name="Orosz E."/>
            <person name="Ouedraogo J.P."/>
            <person name="Overkamp K.M."/>
            <person name="Park H.-S."/>
            <person name="Perrone G."/>
            <person name="Piumi F."/>
            <person name="Punt P.J."/>
            <person name="Ram A.F."/>
            <person name="Ramon A."/>
            <person name="Rauscher S."/>
            <person name="Record E."/>
            <person name="Riano-Pachon D.M."/>
            <person name="Robert V."/>
            <person name="Roehrig J."/>
            <person name="Ruller R."/>
            <person name="Salamov A."/>
            <person name="Salih N.S."/>
            <person name="Samson R.A."/>
            <person name="Sandor E."/>
            <person name="Sanguinetti M."/>
            <person name="Schuetze T."/>
            <person name="Sepcic K."/>
            <person name="Shelest E."/>
            <person name="Sherlock G."/>
            <person name="Sophianopoulou V."/>
            <person name="Squina F.M."/>
            <person name="Sun H."/>
            <person name="Susca A."/>
            <person name="Todd R.B."/>
            <person name="Tsang A."/>
            <person name="Unkles S.E."/>
            <person name="van de Wiele N."/>
            <person name="van Rossen-Uffink D."/>
            <person name="Oliveira J.V."/>
            <person name="Vesth T.C."/>
            <person name="Visser J."/>
            <person name="Yu J.-H."/>
            <person name="Zhou M."/>
            <person name="Andersen M.R."/>
            <person name="Archer D.B."/>
            <person name="Baker S.E."/>
            <person name="Benoit I."/>
            <person name="Brakhage A.A."/>
            <person name="Braus G.H."/>
            <person name="Fischer R."/>
            <person name="Frisvad J.C."/>
            <person name="Goldman G.H."/>
            <person name="Houbraken J."/>
            <person name="Oakley B."/>
            <person name="Pocsi I."/>
            <person name="Scazzocchio C."/>
            <person name="Seiboth B."/>
            <person name="vanKuyk P.A."/>
            <person name="Wortman J."/>
            <person name="Dyer P.S."/>
            <person name="Grigoriev I.V."/>
        </authorList>
    </citation>
    <scope>NUCLEOTIDE SEQUENCE [LARGE SCALE GENOMIC DNA]</scope>
    <source>
        <strain evidence="3">DTO 134E9</strain>
    </source>
</reference>
<feature type="transmembrane region" description="Helical" evidence="1">
    <location>
        <begin position="152"/>
        <end position="173"/>
    </location>
</feature>
<dbReference type="OrthoDB" id="5313079at2759"/>
<feature type="transmembrane region" description="Helical" evidence="1">
    <location>
        <begin position="56"/>
        <end position="77"/>
    </location>
</feature>
<sequence length="565" mass="63707">MGSELGVSADSKAEAVYSPVAIWWACWAGIWTVAVASGITYLVLNRNSPTLRIRGIGLSLSAVVFIHLYFMSVQFGIMAGPLLPGDAEFWLMGTYLPCGIVLFQASNTRFLHVAKLQKKYAHRDSRIDLTPDLTPKPGLKNRFNSLSFNMKTFICVGIAWAVQLFLTVLMWLISRKWHSSWGIPGTEVHGTEMEQKYEMGRGWEWWPTIVCQFVWSWIVAPIVLWKARHIHDTQGWRTQTIGCVVSSLHATPMWLIGVYVPGMAPVNAVWLPPQWICLSIIFIEIFAVFLPCWEVMRSQTLRKETLDSIAQWELKTKGIGSDRKSLASASTVVESFMSGFKSANGSVESDASREGLMSMSALEYVLERNPAPLQQFSALHDFSGENIAFLTSLADWKTSLPKDIQDGTALADENSRELIRERFNRALYIYAEFISVRHAEFPVNISSQDLRRLETIFEGPARIMYGDEREVDSVTPFDTPGYNMQPLQPTESEGSTKAFRSTVAALRDRVQYWGDVPDEFDLTVFDAAEESIKYLVLTNTWPRFIKSRRVSSDSTVTLRSGMTAV</sequence>
<organism evidence="2 3">
    <name type="scientific">Aspergillus wentii DTO 134E9</name>
    <dbReference type="NCBI Taxonomy" id="1073089"/>
    <lineage>
        <taxon>Eukaryota</taxon>
        <taxon>Fungi</taxon>
        <taxon>Dikarya</taxon>
        <taxon>Ascomycota</taxon>
        <taxon>Pezizomycotina</taxon>
        <taxon>Eurotiomycetes</taxon>
        <taxon>Eurotiomycetidae</taxon>
        <taxon>Eurotiales</taxon>
        <taxon>Aspergillaceae</taxon>
        <taxon>Aspergillus</taxon>
        <taxon>Aspergillus subgen. Cremei</taxon>
    </lineage>
</organism>
<dbReference type="Gene3D" id="1.10.167.10">
    <property type="entry name" value="Regulator of G-protein Signalling 4, domain 2"/>
    <property type="match status" value="1"/>
</dbReference>
<feature type="transmembrane region" description="Helical" evidence="1">
    <location>
        <begin position="89"/>
        <end position="111"/>
    </location>
</feature>
<dbReference type="VEuPathDB" id="FungiDB:ASPWEDRAFT_56175"/>
<evidence type="ECO:0008006" key="4">
    <source>
        <dbReference type="Google" id="ProtNLM"/>
    </source>
</evidence>
<keyword evidence="1" id="KW-0812">Transmembrane</keyword>
<feature type="transmembrane region" description="Helical" evidence="1">
    <location>
        <begin position="272"/>
        <end position="293"/>
    </location>
</feature>
<feature type="transmembrane region" description="Helical" evidence="1">
    <location>
        <begin position="205"/>
        <end position="227"/>
    </location>
</feature>
<dbReference type="Proteomes" id="UP000184383">
    <property type="component" value="Unassembled WGS sequence"/>
</dbReference>
<dbReference type="STRING" id="1073089.A0A1L9S156"/>
<protein>
    <recommendedName>
        <fullName evidence="4">RGS domain-containing protein</fullName>
    </recommendedName>
</protein>
<keyword evidence="3" id="KW-1185">Reference proteome</keyword>
<evidence type="ECO:0000313" key="3">
    <source>
        <dbReference type="Proteomes" id="UP000184383"/>
    </source>
</evidence>
<keyword evidence="1" id="KW-1133">Transmembrane helix</keyword>
<dbReference type="GeneID" id="63754119"/>
<proteinExistence type="predicted"/>